<dbReference type="HOGENOM" id="CLU_130568_0_0_1"/>
<dbReference type="VEuPathDB" id="FungiDB:A1Q1_04345"/>
<comment type="caution">
    <text evidence="2">The sequence shown here is derived from an EMBL/GenBank/DDBJ whole genome shotgun (WGS) entry which is preliminary data.</text>
</comment>
<dbReference type="KEGG" id="tasa:A1Q1_04345"/>
<dbReference type="GO" id="GO:0006520">
    <property type="term" value="P:amino acid metabolic process"/>
    <property type="evidence" value="ECO:0007669"/>
    <property type="project" value="UniProtKB-ARBA"/>
</dbReference>
<evidence type="ECO:0000313" key="3">
    <source>
        <dbReference type="Proteomes" id="UP000002748"/>
    </source>
</evidence>
<dbReference type="InterPro" id="IPR027795">
    <property type="entry name" value="CASTOR_ACT_dom"/>
</dbReference>
<evidence type="ECO:0000259" key="1">
    <source>
        <dbReference type="Pfam" id="PF13840"/>
    </source>
</evidence>
<dbReference type="GeneID" id="25987858"/>
<organism evidence="2 3">
    <name type="scientific">Trichosporon asahii var. asahii (strain ATCC 90039 / CBS 2479 / JCM 2466 / KCTC 7840 / NBRC 103889/ NCYC 2677 / UAMH 7654)</name>
    <name type="common">Yeast</name>
    <dbReference type="NCBI Taxonomy" id="1186058"/>
    <lineage>
        <taxon>Eukaryota</taxon>
        <taxon>Fungi</taxon>
        <taxon>Dikarya</taxon>
        <taxon>Basidiomycota</taxon>
        <taxon>Agaricomycotina</taxon>
        <taxon>Tremellomycetes</taxon>
        <taxon>Trichosporonales</taxon>
        <taxon>Trichosporonaceae</taxon>
        <taxon>Trichosporon</taxon>
    </lineage>
</organism>
<protein>
    <recommendedName>
        <fullName evidence="1">CASTOR ACT domain-containing protein</fullName>
    </recommendedName>
</protein>
<dbReference type="Proteomes" id="UP000002748">
    <property type="component" value="Unassembled WGS sequence"/>
</dbReference>
<dbReference type="PIRSF" id="PIRSF008459">
    <property type="entry name" value="UCP008459"/>
    <property type="match status" value="1"/>
</dbReference>
<dbReference type="EMBL" id="ALBS01000026">
    <property type="protein sequence ID" value="EJT52438.1"/>
    <property type="molecule type" value="Genomic_DNA"/>
</dbReference>
<feature type="domain" description="CASTOR ACT" evidence="1">
    <location>
        <begin position="110"/>
        <end position="158"/>
    </location>
</feature>
<dbReference type="Pfam" id="PF13840">
    <property type="entry name" value="ACT_7"/>
    <property type="match status" value="1"/>
</dbReference>
<dbReference type="RefSeq" id="XP_014183864.1">
    <property type="nucleotide sequence ID" value="XM_014328389.1"/>
</dbReference>
<dbReference type="AlphaFoldDB" id="J5RFZ7"/>
<dbReference type="OrthoDB" id="58529at2759"/>
<dbReference type="InterPro" id="IPR016540">
    <property type="entry name" value="UCP008459"/>
</dbReference>
<dbReference type="GO" id="GO:0046394">
    <property type="term" value="P:carboxylic acid biosynthetic process"/>
    <property type="evidence" value="ECO:0007669"/>
    <property type="project" value="UniProtKB-ARBA"/>
</dbReference>
<sequence length="165" mass="18337">MAAPYQLDKKDKVLNILTLPEEVFVFRYAPTTPIPAGLWEGDEFCSVTKTKNELSIVAPQKRVVDSGMPKASAEHCGGPWNVLRVRGPLEHREYLAGSMAQWSVKSRDTLTPDMVGVMAELARVLKEASISIFTISTWDTDYLLVTKNTYEAAKKALEADGWTFA</sequence>
<gene>
    <name evidence="2" type="ORF">A1Q1_04345</name>
</gene>
<evidence type="ECO:0000313" key="2">
    <source>
        <dbReference type="EMBL" id="EJT52438.1"/>
    </source>
</evidence>
<accession>J5RFZ7</accession>
<proteinExistence type="predicted"/>
<reference evidence="2 3" key="1">
    <citation type="journal article" date="2012" name="Eukaryot. Cell">
        <title>Draft genome sequence of CBS 2479, the standard type strain of Trichosporon asahii.</title>
        <authorList>
            <person name="Yang R.Y."/>
            <person name="Li H.T."/>
            <person name="Zhu H."/>
            <person name="Zhou G.P."/>
            <person name="Wang M."/>
            <person name="Wang L."/>
        </authorList>
    </citation>
    <scope>NUCLEOTIDE SEQUENCE [LARGE SCALE GENOMIC DNA]</scope>
    <source>
        <strain evidence="3">ATCC 90039 / CBS 2479 / JCM 2466 / KCTC 7840 / NCYC 2677 / UAMH 7654</strain>
    </source>
</reference>
<dbReference type="SUPFAM" id="SSF55021">
    <property type="entry name" value="ACT-like"/>
    <property type="match status" value="2"/>
</dbReference>
<dbReference type="Gene3D" id="3.30.2130.10">
    <property type="entry name" value="VC0802-like"/>
    <property type="match status" value="1"/>
</dbReference>
<dbReference type="InterPro" id="IPR045865">
    <property type="entry name" value="ACT-like_dom_sf"/>
</dbReference>
<name>J5RFZ7_TRIAS</name>